<reference evidence="2 3" key="1">
    <citation type="journal article" date="2019" name="Nat. Microbiol.">
        <title>Mediterranean grassland soil C-N compound turnover is dependent on rainfall and depth, and is mediated by genomically divergent microorganisms.</title>
        <authorList>
            <person name="Diamond S."/>
            <person name="Andeer P.F."/>
            <person name="Li Z."/>
            <person name="Crits-Christoph A."/>
            <person name="Burstein D."/>
            <person name="Anantharaman K."/>
            <person name="Lane K.R."/>
            <person name="Thomas B.C."/>
            <person name="Pan C."/>
            <person name="Northen T.R."/>
            <person name="Banfield J.F."/>
        </authorList>
    </citation>
    <scope>NUCLEOTIDE SEQUENCE [LARGE SCALE GENOMIC DNA]</scope>
    <source>
        <strain evidence="2">NP_8</strain>
    </source>
</reference>
<dbReference type="AlphaFoldDB" id="A0A537IKB6"/>
<dbReference type="PANTHER" id="PTHR43649">
    <property type="entry name" value="ARABINOSE-BINDING PROTEIN-RELATED"/>
    <property type="match status" value="1"/>
</dbReference>
<dbReference type="Proteomes" id="UP000318834">
    <property type="component" value="Unassembled WGS sequence"/>
</dbReference>
<name>A0A537IKB6_9BACT</name>
<comment type="caution">
    <text evidence="2">The sequence shown here is derived from an EMBL/GenBank/DDBJ whole genome shotgun (WGS) entry which is preliminary data.</text>
</comment>
<keyword evidence="1" id="KW-0472">Membrane</keyword>
<dbReference type="InterPro" id="IPR050490">
    <property type="entry name" value="Bact_solute-bd_prot1"/>
</dbReference>
<dbReference type="SUPFAM" id="SSF53850">
    <property type="entry name" value="Periplasmic binding protein-like II"/>
    <property type="match status" value="1"/>
</dbReference>
<gene>
    <name evidence="2" type="ORF">E6H05_12225</name>
</gene>
<organism evidence="2 3">
    <name type="scientific">Candidatus Segetimicrobium genomatis</name>
    <dbReference type="NCBI Taxonomy" id="2569760"/>
    <lineage>
        <taxon>Bacteria</taxon>
        <taxon>Bacillati</taxon>
        <taxon>Candidatus Sysuimicrobiota</taxon>
        <taxon>Candidatus Sysuimicrobiia</taxon>
        <taxon>Candidatus Sysuimicrobiales</taxon>
        <taxon>Candidatus Segetimicrobiaceae</taxon>
        <taxon>Candidatus Segetimicrobium</taxon>
    </lineage>
</organism>
<protein>
    <submittedName>
        <fullName evidence="2">Extracellular solute-binding protein</fullName>
    </submittedName>
</protein>
<dbReference type="InterPro" id="IPR006059">
    <property type="entry name" value="SBP"/>
</dbReference>
<evidence type="ECO:0000313" key="2">
    <source>
        <dbReference type="EMBL" id="TMI71710.1"/>
    </source>
</evidence>
<sequence>MMACSISRVTNRIPKVTNSRVFSTSGRIHPTVSIATPSNTSANSRPCGNLVLIPRNRTSSSTRIPIKRNPAATAAAALVVSFSHSTRTTTSMTVMSAASLLTALNMRTSQFDITHIIPMDKVAADRPKEIPPRIWRDVGFAAMKNSAQGGNAMPELRTRGFLALFVALTLLIVPAQVASQTPATIRMVYWPGPESDAMRKVVDWYNAHRSAADGVKVEMVLFSREGFFDKEATVLAARSPEVDMVFTASYILGRHAPHMDSLEKVVAASGEGSLQVFLPSARDSLSFQGKPYAVPMDVSNHFLYYRSDYLNRLLTDSAWQRRYSEVAQRELGKALSPKKPEDWSPDDFVAAALFFTKTINPDSPTEFGTVLQAKNLIFNVMIWDNFLYGLGGSWFRSGFQPALNTPQAQKALDVYVTIMQKKATPAGSTSYEYGEANEAFRTGKVAFMVQWSAAFHELDDKTKSPMVAGNVKLAPVPGKKTHVHALGVGISSYSNTKPAVQKWVRFLATTQAMRMYADAGGIPPVRAALANPALAKQRPEFPLIAEHVEKYGYVETTIAETVPILEILAKHLSAAWALQVAPKIALDQANGEITQLLKEKGYLK</sequence>
<evidence type="ECO:0000256" key="1">
    <source>
        <dbReference type="SAM" id="Phobius"/>
    </source>
</evidence>
<proteinExistence type="predicted"/>
<keyword evidence="1" id="KW-1133">Transmembrane helix</keyword>
<evidence type="ECO:0000313" key="3">
    <source>
        <dbReference type="Proteomes" id="UP000318834"/>
    </source>
</evidence>
<dbReference type="Pfam" id="PF01547">
    <property type="entry name" value="SBP_bac_1"/>
    <property type="match status" value="1"/>
</dbReference>
<feature type="transmembrane region" description="Helical" evidence="1">
    <location>
        <begin position="161"/>
        <end position="178"/>
    </location>
</feature>
<dbReference type="EMBL" id="VBAP01000105">
    <property type="protein sequence ID" value="TMI71710.1"/>
    <property type="molecule type" value="Genomic_DNA"/>
</dbReference>
<keyword evidence="1" id="KW-0812">Transmembrane</keyword>
<dbReference type="Gene3D" id="3.40.190.10">
    <property type="entry name" value="Periplasmic binding protein-like II"/>
    <property type="match status" value="2"/>
</dbReference>
<accession>A0A537IKB6</accession>
<dbReference type="PANTHER" id="PTHR43649:SF12">
    <property type="entry name" value="DIACETYLCHITOBIOSE BINDING PROTEIN DASA"/>
    <property type="match status" value="1"/>
</dbReference>